<gene>
    <name evidence="1" type="ORF">TeGR_g9408</name>
</gene>
<keyword evidence="2" id="KW-1185">Reference proteome</keyword>
<protein>
    <submittedName>
        <fullName evidence="1">Uncharacterized protein</fullName>
    </submittedName>
</protein>
<comment type="caution">
    <text evidence="1">The sequence shown here is derived from an EMBL/GenBank/DDBJ whole genome shotgun (WGS) entry which is preliminary data.</text>
</comment>
<proteinExistence type="predicted"/>
<reference evidence="1 2" key="1">
    <citation type="journal article" date="2023" name="Commun. Biol.">
        <title>Genome analysis of Parmales, the sister group of diatoms, reveals the evolutionary specialization of diatoms from phago-mixotrophs to photoautotrophs.</title>
        <authorList>
            <person name="Ban H."/>
            <person name="Sato S."/>
            <person name="Yoshikawa S."/>
            <person name="Yamada K."/>
            <person name="Nakamura Y."/>
            <person name="Ichinomiya M."/>
            <person name="Sato N."/>
            <person name="Blanc-Mathieu R."/>
            <person name="Endo H."/>
            <person name="Kuwata A."/>
            <person name="Ogata H."/>
        </authorList>
    </citation>
    <scope>NUCLEOTIDE SEQUENCE [LARGE SCALE GENOMIC DNA]</scope>
</reference>
<organism evidence="1 2">
    <name type="scientific">Tetraparma gracilis</name>
    <dbReference type="NCBI Taxonomy" id="2962635"/>
    <lineage>
        <taxon>Eukaryota</taxon>
        <taxon>Sar</taxon>
        <taxon>Stramenopiles</taxon>
        <taxon>Ochrophyta</taxon>
        <taxon>Bolidophyceae</taxon>
        <taxon>Parmales</taxon>
        <taxon>Triparmaceae</taxon>
        <taxon>Tetraparma</taxon>
    </lineage>
</organism>
<sequence>MSAPAAYLFSRVGLARTLHLTTTSLSPLAPHALFSWFSSSHPGSGESMPDRRPLALPPTEAAFDAPSLDAYLLAVSKYYETRDDIIGMGENDWPITFSGTVGDPLADPATYPLLSRLVDEVQLDRGGVAFRARTSGLALDPADVRNGVYGGGRGGGAFNLAAIEVFLPGGDPAAFGRATEGQGLEMPAGQAFGRVCEVMAAIAESEVDLIVGVREKDRAAMQLGMGLGATEVKEY</sequence>
<dbReference type="Proteomes" id="UP001165060">
    <property type="component" value="Unassembled WGS sequence"/>
</dbReference>
<evidence type="ECO:0000313" key="1">
    <source>
        <dbReference type="EMBL" id="GMI29409.1"/>
    </source>
</evidence>
<name>A0ABQ6MP51_9STRA</name>
<dbReference type="EMBL" id="BRYB01001599">
    <property type="protein sequence ID" value="GMI29409.1"/>
    <property type="molecule type" value="Genomic_DNA"/>
</dbReference>
<evidence type="ECO:0000313" key="2">
    <source>
        <dbReference type="Proteomes" id="UP001165060"/>
    </source>
</evidence>
<accession>A0ABQ6MP51</accession>